<evidence type="ECO:0000256" key="4">
    <source>
        <dbReference type="ARBA" id="ARBA00022598"/>
    </source>
</evidence>
<dbReference type="InterPro" id="IPR041265">
    <property type="entry name" value="PCC_BT"/>
</dbReference>
<evidence type="ECO:0000256" key="7">
    <source>
        <dbReference type="ARBA" id="ARBA00022840"/>
    </source>
</evidence>
<dbReference type="Pfam" id="PF02785">
    <property type="entry name" value="Biotin_carb_C"/>
    <property type="match status" value="1"/>
</dbReference>
<feature type="domain" description="Lipoyl-binding" evidence="15">
    <location>
        <begin position="624"/>
        <end position="699"/>
    </location>
</feature>
<dbReference type="Pfam" id="PF18140">
    <property type="entry name" value="PCC_BT"/>
    <property type="match status" value="1"/>
</dbReference>
<feature type="domain" description="ATP-grasp" evidence="16">
    <location>
        <begin position="150"/>
        <end position="347"/>
    </location>
</feature>
<sequence>MLLRNSLNGLRRHQHSSDMLLCRAFSTNEKLFDKILIANRGEIACRVMKTAQRLGIQTVAIYSEPDAKSVHVKMADEAYCVGPAASAKSYLNIPRIMEVIKESGAQAVHPGYGFLSENYLFAEELEKNNVAFIGPGSYAITAMGDKIESKEVAKKAGVNVIPGDLTVLKTEEEILAVANKVGYPVMIKASAGGGGKGMRIAWNDEEAKTGFRLSTEEAKASFGDDRVFVEKYIEEPRHIEIQLIADSHGNVCALPERECSIQRRNQKVLEEAPSVLLDPETRRAMQDQACALASAVNYKSAGTVEFLCDKHKNFYFLEMNTRLQVEHPVTELVTGVDLVEQMIRVAAGYKLPDNYLQGPLPFKGWAHEARVYAEDPVRGFLPSTGRLISYQEPSVEEVPSVRCDSGITQGSEISMFYDPMISKLCTYRETREEALDDLGIALDSYIIHGVRHNISFLRDCIRAERFRSGKITTNYIAEEYPDGFTGVKLNSDETQVLAAITATAIAQRQEQVSQISGQVEEPVLPEKIFCKIGEKVYAVEADEEGLRVSDAESNEVLKTVTFEDFDWTVDTVKIDANIDGTQHVVQIIDRTPAGYKMQYLGAIEDIQIFTSDKEYEYSKYMLPKPEIDSSKWLLSPMPGALISVAVEVGQEVYPGQELAVVEAMKMQNVLAAEKKGVVKAILENPGATLAVDQEILEFE</sequence>
<evidence type="ECO:0000256" key="6">
    <source>
        <dbReference type="ARBA" id="ARBA00022741"/>
    </source>
</evidence>
<dbReference type="EMBL" id="HBIN01007089">
    <property type="protein sequence ID" value="CAE0434890.1"/>
    <property type="molecule type" value="Transcribed_RNA"/>
</dbReference>
<dbReference type="PROSITE" id="PS00866">
    <property type="entry name" value="CPSASE_1"/>
    <property type="match status" value="1"/>
</dbReference>
<dbReference type="InterPro" id="IPR005479">
    <property type="entry name" value="CPAse_ATP-bd"/>
</dbReference>
<evidence type="ECO:0000259" key="15">
    <source>
        <dbReference type="PROSITE" id="PS50968"/>
    </source>
</evidence>
<keyword evidence="10" id="KW-0443">Lipid metabolism</keyword>
<evidence type="ECO:0000259" key="17">
    <source>
        <dbReference type="PROSITE" id="PS50979"/>
    </source>
</evidence>
<name>A0A7S3LQM6_9STRA</name>
<dbReference type="GO" id="GO:0005739">
    <property type="term" value="C:mitochondrion"/>
    <property type="evidence" value="ECO:0007669"/>
    <property type="project" value="TreeGrafter"/>
</dbReference>
<dbReference type="InterPro" id="IPR005481">
    <property type="entry name" value="BC-like_N"/>
</dbReference>
<gene>
    <name evidence="18" type="ORF">ASTO00021_LOCUS5186</name>
</gene>
<comment type="catalytic activity">
    <reaction evidence="13">
        <text>propanoyl-CoA + hydrogencarbonate + ATP = (S)-methylmalonyl-CoA + ADP + phosphate + H(+)</text>
        <dbReference type="Rhea" id="RHEA:23720"/>
        <dbReference type="ChEBI" id="CHEBI:15378"/>
        <dbReference type="ChEBI" id="CHEBI:17544"/>
        <dbReference type="ChEBI" id="CHEBI:30616"/>
        <dbReference type="ChEBI" id="CHEBI:43474"/>
        <dbReference type="ChEBI" id="CHEBI:57327"/>
        <dbReference type="ChEBI" id="CHEBI:57392"/>
        <dbReference type="ChEBI" id="CHEBI:456216"/>
        <dbReference type="EC" id="6.4.1.3"/>
    </reaction>
    <physiologicalReaction direction="left-to-right" evidence="13">
        <dbReference type="Rhea" id="RHEA:23721"/>
    </physiologicalReaction>
</comment>
<dbReference type="GO" id="GO:0046872">
    <property type="term" value="F:metal ion binding"/>
    <property type="evidence" value="ECO:0007669"/>
    <property type="project" value="UniProtKB-KW"/>
</dbReference>
<evidence type="ECO:0000256" key="2">
    <source>
        <dbReference type="ARBA" id="ARBA00005060"/>
    </source>
</evidence>
<dbReference type="SUPFAM" id="SSF51230">
    <property type="entry name" value="Single hybrid motif"/>
    <property type="match status" value="1"/>
</dbReference>
<evidence type="ECO:0000313" key="18">
    <source>
        <dbReference type="EMBL" id="CAE0434890.1"/>
    </source>
</evidence>
<evidence type="ECO:0000256" key="13">
    <source>
        <dbReference type="ARBA" id="ARBA00049495"/>
    </source>
</evidence>
<keyword evidence="4" id="KW-0436">Ligase</keyword>
<dbReference type="InterPro" id="IPR005482">
    <property type="entry name" value="Biotin_COase_C"/>
</dbReference>
<keyword evidence="7 14" id="KW-0067">ATP-binding</keyword>
<dbReference type="PROSITE" id="PS50968">
    <property type="entry name" value="BIOTINYL_LIPOYL"/>
    <property type="match status" value="1"/>
</dbReference>
<dbReference type="GO" id="GO:0005524">
    <property type="term" value="F:ATP binding"/>
    <property type="evidence" value="ECO:0007669"/>
    <property type="project" value="UniProtKB-UniRule"/>
</dbReference>
<dbReference type="UniPathway" id="UPA00945">
    <property type="reaction ID" value="UER00908"/>
</dbReference>
<dbReference type="InterPro" id="IPR016185">
    <property type="entry name" value="PreATP-grasp_dom_sf"/>
</dbReference>
<keyword evidence="12" id="KW-0092">Biotin</keyword>
<keyword evidence="6 14" id="KW-0547">Nucleotide-binding</keyword>
<dbReference type="PROSITE" id="PS50979">
    <property type="entry name" value="BC"/>
    <property type="match status" value="1"/>
</dbReference>
<evidence type="ECO:0000256" key="11">
    <source>
        <dbReference type="ARBA" id="ARBA00023211"/>
    </source>
</evidence>
<dbReference type="SUPFAM" id="SSF52440">
    <property type="entry name" value="PreATP-grasp domain"/>
    <property type="match status" value="1"/>
</dbReference>
<dbReference type="CDD" id="cd06850">
    <property type="entry name" value="biotinyl_domain"/>
    <property type="match status" value="1"/>
</dbReference>
<dbReference type="Pfam" id="PF02786">
    <property type="entry name" value="CPSase_L_D2"/>
    <property type="match status" value="1"/>
</dbReference>
<dbReference type="Pfam" id="PF00364">
    <property type="entry name" value="Biotin_lipoyl"/>
    <property type="match status" value="1"/>
</dbReference>
<evidence type="ECO:0000256" key="10">
    <source>
        <dbReference type="ARBA" id="ARBA00023098"/>
    </source>
</evidence>
<reference evidence="18" key="1">
    <citation type="submission" date="2021-01" db="EMBL/GenBank/DDBJ databases">
        <authorList>
            <person name="Corre E."/>
            <person name="Pelletier E."/>
            <person name="Niang G."/>
            <person name="Scheremetjew M."/>
            <person name="Finn R."/>
            <person name="Kale V."/>
            <person name="Holt S."/>
            <person name="Cochrane G."/>
            <person name="Meng A."/>
            <person name="Brown T."/>
            <person name="Cohen L."/>
        </authorList>
    </citation>
    <scope>NUCLEOTIDE SEQUENCE</scope>
    <source>
        <strain evidence="18">GSBS06</strain>
    </source>
</reference>
<dbReference type="SUPFAM" id="SSF56059">
    <property type="entry name" value="Glutathione synthetase ATP-binding domain-like"/>
    <property type="match status" value="1"/>
</dbReference>
<evidence type="ECO:0000256" key="9">
    <source>
        <dbReference type="ARBA" id="ARBA00022963"/>
    </source>
</evidence>
<dbReference type="Pfam" id="PF00289">
    <property type="entry name" value="Biotin_carb_N"/>
    <property type="match status" value="1"/>
</dbReference>
<proteinExistence type="predicted"/>
<dbReference type="PANTHER" id="PTHR18866:SF33">
    <property type="entry name" value="METHYLCROTONOYL-COA CARBOXYLASE SUBUNIT ALPHA, MITOCHONDRIAL-RELATED"/>
    <property type="match status" value="1"/>
</dbReference>
<evidence type="ECO:0000259" key="16">
    <source>
        <dbReference type="PROSITE" id="PS50975"/>
    </source>
</evidence>
<dbReference type="InterPro" id="IPR011054">
    <property type="entry name" value="Rudment_hybrid_motif"/>
</dbReference>
<dbReference type="PROSITE" id="PS00188">
    <property type="entry name" value="BIOTIN"/>
    <property type="match status" value="1"/>
</dbReference>
<dbReference type="Gene3D" id="3.30.470.20">
    <property type="entry name" value="ATP-grasp fold, B domain"/>
    <property type="match status" value="1"/>
</dbReference>
<dbReference type="InterPro" id="IPR011764">
    <property type="entry name" value="Biotin_carboxylation_dom"/>
</dbReference>
<dbReference type="PANTHER" id="PTHR18866">
    <property type="entry name" value="CARBOXYLASE:PYRUVATE/ACETYL-COA/PROPIONYL-COA CARBOXYLASE"/>
    <property type="match status" value="1"/>
</dbReference>
<dbReference type="GO" id="GO:0016042">
    <property type="term" value="P:lipid catabolic process"/>
    <property type="evidence" value="ECO:0007669"/>
    <property type="project" value="UniProtKB-KW"/>
</dbReference>
<protein>
    <recommendedName>
        <fullName evidence="3">propionyl-CoA carboxylase</fullName>
        <ecNumber evidence="3">6.4.1.3</ecNumber>
    </recommendedName>
</protein>
<dbReference type="SMART" id="SM00878">
    <property type="entry name" value="Biotin_carb_C"/>
    <property type="match status" value="1"/>
</dbReference>
<evidence type="ECO:0000256" key="3">
    <source>
        <dbReference type="ARBA" id="ARBA00013050"/>
    </source>
</evidence>
<dbReference type="PROSITE" id="PS00867">
    <property type="entry name" value="CPSASE_2"/>
    <property type="match status" value="1"/>
</dbReference>
<evidence type="ECO:0000256" key="5">
    <source>
        <dbReference type="ARBA" id="ARBA00022723"/>
    </source>
</evidence>
<evidence type="ECO:0000256" key="1">
    <source>
        <dbReference type="ARBA" id="ARBA00001953"/>
    </source>
</evidence>
<keyword evidence="5" id="KW-0479">Metal-binding</keyword>
<dbReference type="InterPro" id="IPR000089">
    <property type="entry name" value="Biotin_lipoyl"/>
</dbReference>
<evidence type="ECO:0000256" key="14">
    <source>
        <dbReference type="PROSITE-ProRule" id="PRU00409"/>
    </source>
</evidence>
<comment type="pathway">
    <text evidence="2">Metabolic intermediate metabolism; propanoyl-CoA degradation; succinyl-CoA from propanoyl-CoA: step 1/3.</text>
</comment>
<dbReference type="Gene3D" id="3.30.700.30">
    <property type="match status" value="1"/>
</dbReference>
<dbReference type="PROSITE" id="PS50975">
    <property type="entry name" value="ATP_GRASP"/>
    <property type="match status" value="1"/>
</dbReference>
<dbReference type="InterPro" id="IPR050856">
    <property type="entry name" value="Biotin_carboxylase_complex"/>
</dbReference>
<dbReference type="Gene3D" id="2.40.50.100">
    <property type="match status" value="1"/>
</dbReference>
<dbReference type="SUPFAM" id="SSF51246">
    <property type="entry name" value="Rudiment single hybrid motif"/>
    <property type="match status" value="1"/>
</dbReference>
<comment type="cofactor">
    <cofactor evidence="1">
        <name>biotin</name>
        <dbReference type="ChEBI" id="CHEBI:57586"/>
    </cofactor>
</comment>
<dbReference type="EC" id="6.4.1.3" evidence="3"/>
<dbReference type="InterPro" id="IPR011761">
    <property type="entry name" value="ATP-grasp"/>
</dbReference>
<evidence type="ECO:0000256" key="12">
    <source>
        <dbReference type="ARBA" id="ARBA00023267"/>
    </source>
</evidence>
<dbReference type="FunFam" id="3.30.1490.20:FF:000003">
    <property type="entry name" value="acetyl-CoA carboxylase isoform X1"/>
    <property type="match status" value="1"/>
</dbReference>
<keyword evidence="11" id="KW-0464">Manganese</keyword>
<dbReference type="GO" id="GO:0004658">
    <property type="term" value="F:propionyl-CoA carboxylase activity"/>
    <property type="evidence" value="ECO:0007669"/>
    <property type="project" value="UniProtKB-EC"/>
</dbReference>
<organism evidence="18">
    <name type="scientific">Aplanochytrium stocchinoi</name>
    <dbReference type="NCBI Taxonomy" id="215587"/>
    <lineage>
        <taxon>Eukaryota</taxon>
        <taxon>Sar</taxon>
        <taxon>Stramenopiles</taxon>
        <taxon>Bigyra</taxon>
        <taxon>Labyrinthulomycetes</taxon>
        <taxon>Thraustochytrida</taxon>
        <taxon>Thraustochytriidae</taxon>
        <taxon>Aplanochytrium</taxon>
    </lineage>
</organism>
<dbReference type="AlphaFoldDB" id="A0A7S3LQM6"/>
<keyword evidence="9" id="KW-0442">Lipid degradation</keyword>
<dbReference type="FunFam" id="3.30.470.20:FF:000028">
    <property type="entry name" value="Methylcrotonoyl-CoA carboxylase subunit alpha, mitochondrial"/>
    <property type="match status" value="1"/>
</dbReference>
<dbReference type="InterPro" id="IPR011053">
    <property type="entry name" value="Single_hybrid_motif"/>
</dbReference>
<evidence type="ECO:0000256" key="8">
    <source>
        <dbReference type="ARBA" id="ARBA00022842"/>
    </source>
</evidence>
<dbReference type="InterPro" id="IPR001882">
    <property type="entry name" value="Biotin_BS"/>
</dbReference>
<feature type="domain" description="Biotin carboxylation" evidence="17">
    <location>
        <begin position="31"/>
        <end position="481"/>
    </location>
</feature>
<keyword evidence="8" id="KW-0460">Magnesium</keyword>
<accession>A0A7S3LQM6</accession>